<evidence type="ECO:0000313" key="2">
    <source>
        <dbReference type="Proteomes" id="UP000824469"/>
    </source>
</evidence>
<sequence length="58" mass="6542">FSEQIIMADLFRMSWFSSCNQHGAYQEQEQSDNSKSANDVVYHTHTVPGKESVAQCSS</sequence>
<feature type="non-terminal residue" evidence="1">
    <location>
        <position position="58"/>
    </location>
</feature>
<organism evidence="1 2">
    <name type="scientific">Taxus chinensis</name>
    <name type="common">Chinese yew</name>
    <name type="synonym">Taxus wallichiana var. chinensis</name>
    <dbReference type="NCBI Taxonomy" id="29808"/>
    <lineage>
        <taxon>Eukaryota</taxon>
        <taxon>Viridiplantae</taxon>
        <taxon>Streptophyta</taxon>
        <taxon>Embryophyta</taxon>
        <taxon>Tracheophyta</taxon>
        <taxon>Spermatophyta</taxon>
        <taxon>Pinopsida</taxon>
        <taxon>Pinidae</taxon>
        <taxon>Conifers II</taxon>
        <taxon>Cupressales</taxon>
        <taxon>Taxaceae</taxon>
        <taxon>Taxus</taxon>
    </lineage>
</organism>
<comment type="caution">
    <text evidence="1">The sequence shown here is derived from an EMBL/GenBank/DDBJ whole genome shotgun (WGS) entry which is preliminary data.</text>
</comment>
<reference evidence="1 2" key="1">
    <citation type="journal article" date="2021" name="Nat. Plants">
        <title>The Taxus genome provides insights into paclitaxel biosynthesis.</title>
        <authorList>
            <person name="Xiong X."/>
            <person name="Gou J."/>
            <person name="Liao Q."/>
            <person name="Li Y."/>
            <person name="Zhou Q."/>
            <person name="Bi G."/>
            <person name="Li C."/>
            <person name="Du R."/>
            <person name="Wang X."/>
            <person name="Sun T."/>
            <person name="Guo L."/>
            <person name="Liang H."/>
            <person name="Lu P."/>
            <person name="Wu Y."/>
            <person name="Zhang Z."/>
            <person name="Ro D.K."/>
            <person name="Shang Y."/>
            <person name="Huang S."/>
            <person name="Yan J."/>
        </authorList>
    </citation>
    <scope>NUCLEOTIDE SEQUENCE [LARGE SCALE GENOMIC DNA]</scope>
    <source>
        <strain evidence="1">Ta-2019</strain>
    </source>
</reference>
<protein>
    <submittedName>
        <fullName evidence="1">Uncharacterized protein</fullName>
    </submittedName>
</protein>
<keyword evidence="2" id="KW-1185">Reference proteome</keyword>
<dbReference type="EMBL" id="JAHRHJ020000007">
    <property type="protein sequence ID" value="KAH9307416.1"/>
    <property type="molecule type" value="Genomic_DNA"/>
</dbReference>
<evidence type="ECO:0000313" key="1">
    <source>
        <dbReference type="EMBL" id="KAH9307416.1"/>
    </source>
</evidence>
<dbReference type="Proteomes" id="UP000824469">
    <property type="component" value="Unassembled WGS sequence"/>
</dbReference>
<dbReference type="AlphaFoldDB" id="A0AA38KN19"/>
<proteinExistence type="predicted"/>
<feature type="non-terminal residue" evidence="1">
    <location>
        <position position="1"/>
    </location>
</feature>
<name>A0AA38KN19_TAXCH</name>
<gene>
    <name evidence="1" type="ORF">KI387_035327</name>
</gene>
<accession>A0AA38KN19</accession>